<dbReference type="RefSeq" id="WP_316070356.1">
    <property type="nucleotide sequence ID" value="NZ_JAVNWW010000001.1"/>
</dbReference>
<dbReference type="PANTHER" id="PTHR43668">
    <property type="entry name" value="ALLANTOINASE"/>
    <property type="match status" value="1"/>
</dbReference>
<evidence type="ECO:0000256" key="1">
    <source>
        <dbReference type="ARBA" id="ARBA00022975"/>
    </source>
</evidence>
<dbReference type="Pfam" id="PF12890">
    <property type="entry name" value="DHOase"/>
    <property type="match status" value="1"/>
</dbReference>
<gene>
    <name evidence="3" type="ORF">PQG45_04640</name>
</gene>
<dbReference type="InterPro" id="IPR011059">
    <property type="entry name" value="Metal-dep_hydrolase_composite"/>
</dbReference>
<reference evidence="3 4" key="1">
    <citation type="submission" date="2023-09" db="EMBL/GenBank/DDBJ databases">
        <title>Aquirufa genomes.</title>
        <authorList>
            <person name="Pitt A."/>
        </authorList>
    </citation>
    <scope>NUCLEOTIDE SEQUENCE [LARGE SCALE GENOMIC DNA]</scope>
    <source>
        <strain evidence="3 4">LEOWEIH-7C</strain>
    </source>
</reference>
<proteinExistence type="predicted"/>
<dbReference type="SUPFAM" id="SSF51556">
    <property type="entry name" value="Metallo-dependent hydrolases"/>
    <property type="match status" value="1"/>
</dbReference>
<evidence type="ECO:0000259" key="2">
    <source>
        <dbReference type="Pfam" id="PF12890"/>
    </source>
</evidence>
<evidence type="ECO:0000313" key="4">
    <source>
        <dbReference type="Proteomes" id="UP001249959"/>
    </source>
</evidence>
<dbReference type="Gene3D" id="3.20.20.140">
    <property type="entry name" value="Metal-dependent hydrolases"/>
    <property type="match status" value="1"/>
</dbReference>
<protein>
    <submittedName>
        <fullName evidence="3">Dihydroorotase</fullName>
    </submittedName>
</protein>
<dbReference type="Gene3D" id="2.30.40.10">
    <property type="entry name" value="Urease, subunit C, domain 1"/>
    <property type="match status" value="1"/>
</dbReference>
<evidence type="ECO:0000313" key="3">
    <source>
        <dbReference type="EMBL" id="MDU0808319.1"/>
    </source>
</evidence>
<organism evidence="3 4">
    <name type="scientific">Aquirufa regiilacus</name>
    <dbReference type="NCBI Taxonomy" id="3024868"/>
    <lineage>
        <taxon>Bacteria</taxon>
        <taxon>Pseudomonadati</taxon>
        <taxon>Bacteroidota</taxon>
        <taxon>Cytophagia</taxon>
        <taxon>Cytophagales</taxon>
        <taxon>Flectobacillaceae</taxon>
        <taxon>Aquirufa</taxon>
    </lineage>
</organism>
<comment type="caution">
    <text evidence="3">The sequence shown here is derived from an EMBL/GenBank/DDBJ whole genome shotgun (WGS) entry which is preliminary data.</text>
</comment>
<sequence length="429" mass="46698">MRILLKSVLVSDSRSSFHGKTVDLLAENGQWIQIAASIQDKADVVIAGNQLQWSPSLVDLRVHNTLPGGEHREDWESLSRAALKGGVLDMLLLPTGSPVPQQADSIRFIRQKSGQITFHPMAPLSLDNKGENFTDLFDLHRAGAVWFGHGAGSLQAVDLMAKSLQYLQTLPVTIVCRPDTEALSLYGQIHEGLQSTLLGLKGIPVLSESMSIQRDLDLLRYVRANAFGLANADFRLHFACISTAAGVELIQAAKAEGLPVTADVAVHQLIFTEDAIADFDTNKKVFPPFRAHADLEALWKGLETGVIDAVVSDHHPVEFESKALEFDHADFGTIGLETLLVAFVDAAEKRKLKNSLDFITHKPASLAGISLPVVEVGSQVQGIVFESGVNHVYQLTDIVGKSKNSCFIGETFTTQITYVIKGDQILYQG</sequence>
<accession>A0ABU3TR21</accession>
<dbReference type="InterPro" id="IPR024403">
    <property type="entry name" value="DHOase_cat"/>
</dbReference>
<dbReference type="InterPro" id="IPR050138">
    <property type="entry name" value="DHOase/Allantoinase_Hydrolase"/>
</dbReference>
<dbReference type="EMBL" id="JAVNWW010000001">
    <property type="protein sequence ID" value="MDU0808319.1"/>
    <property type="molecule type" value="Genomic_DNA"/>
</dbReference>
<name>A0ABU3TR21_9BACT</name>
<feature type="domain" description="Dihydroorotase catalytic" evidence="2">
    <location>
        <begin position="55"/>
        <end position="216"/>
    </location>
</feature>
<dbReference type="PANTHER" id="PTHR43668:SF2">
    <property type="entry name" value="ALLANTOINASE"/>
    <property type="match status" value="1"/>
</dbReference>
<dbReference type="Proteomes" id="UP001249959">
    <property type="component" value="Unassembled WGS sequence"/>
</dbReference>
<dbReference type="InterPro" id="IPR032466">
    <property type="entry name" value="Metal_Hydrolase"/>
</dbReference>
<keyword evidence="4" id="KW-1185">Reference proteome</keyword>
<keyword evidence="1" id="KW-0665">Pyrimidine biosynthesis</keyword>